<keyword evidence="6" id="KW-0472">Membrane</keyword>
<evidence type="ECO:0000256" key="6">
    <source>
        <dbReference type="ARBA" id="ARBA00023136"/>
    </source>
</evidence>
<keyword evidence="2" id="KW-0418">Kinase</keyword>
<evidence type="ECO:0000256" key="3">
    <source>
        <dbReference type="ARBA" id="ARBA00022692"/>
    </source>
</evidence>
<sequence>MRGTIGYIAPEMISRSFGAISSKSDVYSFDMHELERKLCIAGLRCIQMKPQDRPTMGEIIEMLECGTHGLGLQMPSRPFFCEDDDPNMPAADSYHFSSELTAISEEDG</sequence>
<name>A0A804PJH1_MAIZE</name>
<keyword evidence="7" id="KW-0325">Glycoprotein</keyword>
<dbReference type="InParanoid" id="A0A804PJH1"/>
<evidence type="ECO:0008006" key="10">
    <source>
        <dbReference type="Google" id="ProtNLM"/>
    </source>
</evidence>
<dbReference type="SUPFAM" id="SSF56112">
    <property type="entry name" value="Protein kinase-like (PK-like)"/>
    <property type="match status" value="1"/>
</dbReference>
<keyword evidence="4" id="KW-0732">Signal</keyword>
<evidence type="ECO:0000256" key="7">
    <source>
        <dbReference type="ARBA" id="ARBA00023180"/>
    </source>
</evidence>
<keyword evidence="2" id="KW-0723">Serine/threonine-protein kinase</keyword>
<evidence type="ECO:0000256" key="1">
    <source>
        <dbReference type="ARBA" id="ARBA00004479"/>
    </source>
</evidence>
<dbReference type="Proteomes" id="UP000007305">
    <property type="component" value="Chromosome 5"/>
</dbReference>
<reference evidence="9" key="1">
    <citation type="journal article" date="2009" name="Science">
        <title>The B73 maize genome: complexity, diversity, and dynamics.</title>
        <authorList>
            <person name="Schnable P.S."/>
            <person name="Ware D."/>
            <person name="Fulton R.S."/>
            <person name="Stein J.C."/>
            <person name="Wei F."/>
            <person name="Pasternak S."/>
            <person name="Liang C."/>
            <person name="Zhang J."/>
            <person name="Fulton L."/>
            <person name="Graves T.A."/>
            <person name="Minx P."/>
            <person name="Reily A.D."/>
            <person name="Courtney L."/>
            <person name="Kruchowski S.S."/>
            <person name="Tomlinson C."/>
            <person name="Strong C."/>
            <person name="Delehaunty K."/>
            <person name="Fronick C."/>
            <person name="Courtney B."/>
            <person name="Rock S.M."/>
            <person name="Belter E."/>
            <person name="Du F."/>
            <person name="Kim K."/>
            <person name="Abbott R.M."/>
            <person name="Cotton M."/>
            <person name="Levy A."/>
            <person name="Marchetto P."/>
            <person name="Ochoa K."/>
            <person name="Jackson S.M."/>
            <person name="Gillam B."/>
            <person name="Chen W."/>
            <person name="Yan L."/>
            <person name="Higginbotham J."/>
            <person name="Cardenas M."/>
            <person name="Waligorski J."/>
            <person name="Applebaum E."/>
            <person name="Phelps L."/>
            <person name="Falcone J."/>
            <person name="Kanchi K."/>
            <person name="Thane T."/>
            <person name="Scimone A."/>
            <person name="Thane N."/>
            <person name="Henke J."/>
            <person name="Wang T."/>
            <person name="Ruppert J."/>
            <person name="Shah N."/>
            <person name="Rotter K."/>
            <person name="Hodges J."/>
            <person name="Ingenthron E."/>
            <person name="Cordes M."/>
            <person name="Kohlberg S."/>
            <person name="Sgro J."/>
            <person name="Delgado B."/>
            <person name="Mead K."/>
            <person name="Chinwalla A."/>
            <person name="Leonard S."/>
            <person name="Crouse K."/>
            <person name="Collura K."/>
            <person name="Kudrna D."/>
            <person name="Currie J."/>
            <person name="He R."/>
            <person name="Angelova A."/>
            <person name="Rajasekar S."/>
            <person name="Mueller T."/>
            <person name="Lomeli R."/>
            <person name="Scara G."/>
            <person name="Ko A."/>
            <person name="Delaney K."/>
            <person name="Wissotski M."/>
            <person name="Lopez G."/>
            <person name="Campos D."/>
            <person name="Braidotti M."/>
            <person name="Ashley E."/>
            <person name="Golser W."/>
            <person name="Kim H."/>
            <person name="Lee S."/>
            <person name="Lin J."/>
            <person name="Dujmic Z."/>
            <person name="Kim W."/>
            <person name="Talag J."/>
            <person name="Zuccolo A."/>
            <person name="Fan C."/>
            <person name="Sebastian A."/>
            <person name="Kramer M."/>
            <person name="Spiegel L."/>
            <person name="Nascimento L."/>
            <person name="Zutavern T."/>
            <person name="Miller B."/>
            <person name="Ambroise C."/>
            <person name="Muller S."/>
            <person name="Spooner W."/>
            <person name="Narechania A."/>
            <person name="Ren L."/>
            <person name="Wei S."/>
            <person name="Kumari S."/>
            <person name="Faga B."/>
            <person name="Levy M.J."/>
            <person name="McMahan L."/>
            <person name="Van Buren P."/>
            <person name="Vaughn M.W."/>
            <person name="Ying K."/>
            <person name="Yeh C.-T."/>
            <person name="Emrich S.J."/>
            <person name="Jia Y."/>
            <person name="Kalyanaraman A."/>
            <person name="Hsia A.-P."/>
            <person name="Barbazuk W.B."/>
            <person name="Baucom R.S."/>
            <person name="Brutnell T.P."/>
            <person name="Carpita N.C."/>
            <person name="Chaparro C."/>
            <person name="Chia J.-M."/>
            <person name="Deragon J.-M."/>
            <person name="Estill J.C."/>
            <person name="Fu Y."/>
            <person name="Jeddeloh J.A."/>
            <person name="Han Y."/>
            <person name="Lee H."/>
            <person name="Li P."/>
            <person name="Lisch D.R."/>
            <person name="Liu S."/>
            <person name="Liu Z."/>
            <person name="Nagel D.H."/>
            <person name="McCann M.C."/>
            <person name="SanMiguel P."/>
            <person name="Myers A.M."/>
            <person name="Nettleton D."/>
            <person name="Nguyen J."/>
            <person name="Penning B.W."/>
            <person name="Ponnala L."/>
            <person name="Schneider K.L."/>
            <person name="Schwartz D.C."/>
            <person name="Sharma A."/>
            <person name="Soderlund C."/>
            <person name="Springer N.M."/>
            <person name="Sun Q."/>
            <person name="Wang H."/>
            <person name="Waterman M."/>
            <person name="Westerman R."/>
            <person name="Wolfgruber T.K."/>
            <person name="Yang L."/>
            <person name="Yu Y."/>
            <person name="Zhang L."/>
            <person name="Zhou S."/>
            <person name="Zhu Q."/>
            <person name="Bennetzen J.L."/>
            <person name="Dawe R.K."/>
            <person name="Jiang J."/>
            <person name="Jiang N."/>
            <person name="Presting G.G."/>
            <person name="Wessler S.R."/>
            <person name="Aluru S."/>
            <person name="Martienssen R.A."/>
            <person name="Clifton S.W."/>
            <person name="McCombie W.R."/>
            <person name="Wing R.A."/>
            <person name="Wilson R.K."/>
        </authorList>
    </citation>
    <scope>NUCLEOTIDE SEQUENCE [LARGE SCALE GENOMIC DNA]</scope>
    <source>
        <strain evidence="9">cv. B73</strain>
    </source>
</reference>
<keyword evidence="3" id="KW-0812">Transmembrane</keyword>
<evidence type="ECO:0000313" key="9">
    <source>
        <dbReference type="Proteomes" id="UP000007305"/>
    </source>
</evidence>
<keyword evidence="9" id="KW-1185">Reference proteome</keyword>
<keyword evidence="2" id="KW-0808">Transferase</keyword>
<dbReference type="InterPro" id="IPR011009">
    <property type="entry name" value="Kinase-like_dom_sf"/>
</dbReference>
<dbReference type="GO" id="GO:0004674">
    <property type="term" value="F:protein serine/threonine kinase activity"/>
    <property type="evidence" value="ECO:0007669"/>
    <property type="project" value="UniProtKB-KW"/>
</dbReference>
<comment type="subcellular location">
    <subcellularLocation>
        <location evidence="1">Membrane</location>
        <topology evidence="1">Single-pass type I membrane protein</topology>
    </subcellularLocation>
</comment>
<organism evidence="8 9">
    <name type="scientific">Zea mays</name>
    <name type="common">Maize</name>
    <dbReference type="NCBI Taxonomy" id="4577"/>
    <lineage>
        <taxon>Eukaryota</taxon>
        <taxon>Viridiplantae</taxon>
        <taxon>Streptophyta</taxon>
        <taxon>Embryophyta</taxon>
        <taxon>Tracheophyta</taxon>
        <taxon>Spermatophyta</taxon>
        <taxon>Magnoliopsida</taxon>
        <taxon>Liliopsida</taxon>
        <taxon>Poales</taxon>
        <taxon>Poaceae</taxon>
        <taxon>PACMAD clade</taxon>
        <taxon>Panicoideae</taxon>
        <taxon>Andropogonodae</taxon>
        <taxon>Andropogoneae</taxon>
        <taxon>Tripsacinae</taxon>
        <taxon>Zea</taxon>
    </lineage>
</organism>
<reference evidence="8" key="3">
    <citation type="submission" date="2021-05" db="UniProtKB">
        <authorList>
            <consortium name="EnsemblPlants"/>
        </authorList>
    </citation>
    <scope>IDENTIFICATION</scope>
    <source>
        <strain evidence="8">cv. B73</strain>
    </source>
</reference>
<dbReference type="GO" id="GO:0016020">
    <property type="term" value="C:membrane"/>
    <property type="evidence" value="ECO:0007669"/>
    <property type="project" value="UniProtKB-SubCell"/>
</dbReference>
<dbReference type="InterPro" id="IPR045874">
    <property type="entry name" value="LRK10/LRL21-25-like"/>
</dbReference>
<protein>
    <recommendedName>
        <fullName evidence="10">Protein kinase domain-containing protein</fullName>
    </recommendedName>
</protein>
<dbReference type="PANTHER" id="PTHR27009">
    <property type="entry name" value="RUST RESISTANCE KINASE LR10-RELATED"/>
    <property type="match status" value="1"/>
</dbReference>
<dbReference type="Gene3D" id="1.10.510.10">
    <property type="entry name" value="Transferase(Phosphotransferase) domain 1"/>
    <property type="match status" value="1"/>
</dbReference>
<reference evidence="8" key="2">
    <citation type="submission" date="2019-07" db="EMBL/GenBank/DDBJ databases">
        <authorList>
            <person name="Seetharam A."/>
            <person name="Woodhouse M."/>
            <person name="Cannon E."/>
        </authorList>
    </citation>
    <scope>NUCLEOTIDE SEQUENCE [LARGE SCALE GENOMIC DNA]</scope>
    <source>
        <strain evidence="8">cv. B73</strain>
    </source>
</reference>
<dbReference type="EnsemblPlants" id="Zm00001eb246610_T001">
    <property type="protein sequence ID" value="Zm00001eb246610_P001"/>
    <property type="gene ID" value="Zm00001eb246610"/>
</dbReference>
<keyword evidence="5" id="KW-1133">Transmembrane helix</keyword>
<proteinExistence type="predicted"/>
<evidence type="ECO:0000256" key="2">
    <source>
        <dbReference type="ARBA" id="ARBA00022527"/>
    </source>
</evidence>
<evidence type="ECO:0000256" key="5">
    <source>
        <dbReference type="ARBA" id="ARBA00022989"/>
    </source>
</evidence>
<dbReference type="Gramene" id="Zm00001eb246610_T001">
    <property type="protein sequence ID" value="Zm00001eb246610_P001"/>
    <property type="gene ID" value="Zm00001eb246610"/>
</dbReference>
<dbReference type="AlphaFoldDB" id="A0A804PJH1"/>
<accession>A0A804PJH1</accession>
<evidence type="ECO:0000256" key="4">
    <source>
        <dbReference type="ARBA" id="ARBA00022729"/>
    </source>
</evidence>
<evidence type="ECO:0000313" key="8">
    <source>
        <dbReference type="EnsemblPlants" id="Zm00001eb246610_P001"/>
    </source>
</evidence>